<keyword evidence="3" id="KW-0482">Metalloprotease</keyword>
<feature type="transmembrane region" description="Helical" evidence="1">
    <location>
        <begin position="104"/>
        <end position="124"/>
    </location>
</feature>
<proteinExistence type="predicted"/>
<keyword evidence="1" id="KW-0812">Transmembrane</keyword>
<evidence type="ECO:0000313" key="3">
    <source>
        <dbReference type="EMBL" id="TWP35616.1"/>
    </source>
</evidence>
<dbReference type="GO" id="GO:0080120">
    <property type="term" value="P:CAAX-box protein maturation"/>
    <property type="evidence" value="ECO:0007669"/>
    <property type="project" value="UniProtKB-ARBA"/>
</dbReference>
<keyword evidence="3" id="KW-0645">Protease</keyword>
<evidence type="ECO:0000313" key="4">
    <source>
        <dbReference type="Proteomes" id="UP000320244"/>
    </source>
</evidence>
<protein>
    <submittedName>
        <fullName evidence="3">CPBP family intramembrane metalloprotease</fullName>
    </submittedName>
</protein>
<dbReference type="InterPro" id="IPR003675">
    <property type="entry name" value="Rce1/LyrA-like_dom"/>
</dbReference>
<name>A0A563DZG0_9MICO</name>
<comment type="caution">
    <text evidence="3">The sequence shown here is derived from an EMBL/GenBank/DDBJ whole genome shotgun (WGS) entry which is preliminary data.</text>
</comment>
<keyword evidence="1" id="KW-1133">Transmembrane helix</keyword>
<sequence>MFHPVTEARAFVVAALVEPTPRDHREPDRAFRRRRIVSALTLVVGAGVLTCALHLPPGNNLFYLATVILAAVWTTGALASGPLHLGNAWTRDGTTRSRAVVQSLALGVILVALFTVGALAVAHLPPLRMPLDALLAHASEGSLPLVALITAANGVAEELYFRGALYAGVGRRHAVAVTTVIYILVTAASGVVLLSFAAAVLGLVVGLQRRVTGGILGPVITHLVWSLSMLFVLPSVLAVAS</sequence>
<keyword evidence="3" id="KW-0378">Hydrolase</keyword>
<reference evidence="3 4" key="1">
    <citation type="submission" date="2019-05" db="EMBL/GenBank/DDBJ databases">
        <authorList>
            <person name="Lee S.D."/>
        </authorList>
    </citation>
    <scope>NUCLEOTIDE SEQUENCE [LARGE SCALE GENOMIC DNA]</scope>
    <source>
        <strain evidence="3 4">C5-26</strain>
    </source>
</reference>
<keyword evidence="1" id="KW-0472">Membrane</keyword>
<accession>A0A563DZG0</accession>
<dbReference type="AlphaFoldDB" id="A0A563DZG0"/>
<dbReference type="Pfam" id="PF02517">
    <property type="entry name" value="Rce1-like"/>
    <property type="match status" value="1"/>
</dbReference>
<reference evidence="3 4" key="2">
    <citation type="submission" date="2019-08" db="EMBL/GenBank/DDBJ databases">
        <title>Jejuicoccus antrihumi gen. nov., sp. nov., a new member of the family Dermacoccaceae isolated from a cave.</title>
        <authorList>
            <person name="Schumann P."/>
            <person name="Kim I.S."/>
        </authorList>
    </citation>
    <scope>NUCLEOTIDE SEQUENCE [LARGE SCALE GENOMIC DNA]</scope>
    <source>
        <strain evidence="3 4">C5-26</strain>
    </source>
</reference>
<dbReference type="Proteomes" id="UP000320244">
    <property type="component" value="Unassembled WGS sequence"/>
</dbReference>
<dbReference type="GO" id="GO:0008237">
    <property type="term" value="F:metallopeptidase activity"/>
    <property type="evidence" value="ECO:0007669"/>
    <property type="project" value="UniProtKB-KW"/>
</dbReference>
<dbReference type="EMBL" id="VCQV01000018">
    <property type="protein sequence ID" value="TWP35616.1"/>
    <property type="molecule type" value="Genomic_DNA"/>
</dbReference>
<feature type="transmembrane region" description="Helical" evidence="1">
    <location>
        <begin position="180"/>
        <end position="207"/>
    </location>
</feature>
<evidence type="ECO:0000259" key="2">
    <source>
        <dbReference type="Pfam" id="PF02517"/>
    </source>
</evidence>
<organism evidence="3 4">
    <name type="scientific">Leekyejoonella antrihumi</name>
    <dbReference type="NCBI Taxonomy" id="1660198"/>
    <lineage>
        <taxon>Bacteria</taxon>
        <taxon>Bacillati</taxon>
        <taxon>Actinomycetota</taxon>
        <taxon>Actinomycetes</taxon>
        <taxon>Micrococcales</taxon>
        <taxon>Dermacoccaceae</taxon>
        <taxon>Leekyejoonella</taxon>
    </lineage>
</organism>
<feature type="domain" description="CAAX prenyl protease 2/Lysostaphin resistance protein A-like" evidence="2">
    <location>
        <begin position="142"/>
        <end position="227"/>
    </location>
</feature>
<evidence type="ECO:0000256" key="1">
    <source>
        <dbReference type="SAM" id="Phobius"/>
    </source>
</evidence>
<gene>
    <name evidence="3" type="ORF">FGL98_13305</name>
</gene>
<keyword evidence="4" id="KW-1185">Reference proteome</keyword>
<feature type="transmembrane region" description="Helical" evidence="1">
    <location>
        <begin position="219"/>
        <end position="240"/>
    </location>
</feature>
<feature type="transmembrane region" description="Helical" evidence="1">
    <location>
        <begin position="36"/>
        <end position="55"/>
    </location>
</feature>
<dbReference type="OrthoDB" id="4407663at2"/>
<feature type="transmembrane region" description="Helical" evidence="1">
    <location>
        <begin position="61"/>
        <end position="83"/>
    </location>
</feature>
<dbReference type="GO" id="GO:0006508">
    <property type="term" value="P:proteolysis"/>
    <property type="evidence" value="ECO:0007669"/>
    <property type="project" value="UniProtKB-KW"/>
</dbReference>
<dbReference type="GO" id="GO:0004175">
    <property type="term" value="F:endopeptidase activity"/>
    <property type="evidence" value="ECO:0007669"/>
    <property type="project" value="UniProtKB-ARBA"/>
</dbReference>